<evidence type="ECO:0000313" key="3">
    <source>
        <dbReference type="Proteomes" id="UP000663937"/>
    </source>
</evidence>
<dbReference type="Proteomes" id="UP000663937">
    <property type="component" value="Chromosome"/>
</dbReference>
<protein>
    <submittedName>
        <fullName evidence="2">YdeI/OmpD-associated family protein</fullName>
    </submittedName>
</protein>
<sequence>MTDDRVRVEVESAQAWRDWLAANHATSPGAWLVTWKKHTGRPAPGYDEAVTEALAFGWVDSLGARLDDDRTMLWFSPRRPGSAWSRPNKVRVARLEEEGRMAAAGRRAVEVAKANGAWVLLDEVEDLVVPADLAAAFAARPGAAEHWDAFPRSARRGILEWIMQAKRPPTRERRIEETAAAAARGERAHQQKPRPTA</sequence>
<dbReference type="AlphaFoldDB" id="A0A8A4ZHD2"/>
<keyword evidence="3" id="KW-1185">Reference proteome</keyword>
<feature type="region of interest" description="Disordered" evidence="1">
    <location>
        <begin position="167"/>
        <end position="197"/>
    </location>
</feature>
<evidence type="ECO:0000313" key="2">
    <source>
        <dbReference type="EMBL" id="QTE30801.1"/>
    </source>
</evidence>
<proteinExistence type="predicted"/>
<accession>A0A8A4ZHD2</accession>
<reference evidence="2" key="1">
    <citation type="submission" date="2021-03" db="EMBL/GenBank/DDBJ databases">
        <title>Pengzhenrongella sicca gen. nov., sp. nov., a new member of suborder Micrococcineae isolated from High-Arctic tundra soil.</title>
        <authorList>
            <person name="Peng F."/>
        </authorList>
    </citation>
    <scope>NUCLEOTIDE SEQUENCE</scope>
    <source>
        <strain evidence="2">LRZ-2</strain>
    </source>
</reference>
<dbReference type="RefSeq" id="WP_227425175.1">
    <property type="nucleotide sequence ID" value="NZ_CP071868.1"/>
</dbReference>
<dbReference type="Pfam" id="PF13376">
    <property type="entry name" value="OmdA"/>
    <property type="match status" value="1"/>
</dbReference>
<organism evidence="2 3">
    <name type="scientific">Pengzhenrongella sicca</name>
    <dbReference type="NCBI Taxonomy" id="2819238"/>
    <lineage>
        <taxon>Bacteria</taxon>
        <taxon>Bacillati</taxon>
        <taxon>Actinomycetota</taxon>
        <taxon>Actinomycetes</taxon>
        <taxon>Micrococcales</taxon>
        <taxon>Pengzhenrongella</taxon>
    </lineage>
</organism>
<name>A0A8A4ZHD2_9MICO</name>
<dbReference type="EMBL" id="CP071868">
    <property type="protein sequence ID" value="QTE30801.1"/>
    <property type="molecule type" value="Genomic_DNA"/>
</dbReference>
<evidence type="ECO:0000256" key="1">
    <source>
        <dbReference type="SAM" id="MobiDB-lite"/>
    </source>
</evidence>
<dbReference type="KEGG" id="psic:J4E96_07680"/>
<gene>
    <name evidence="2" type="ORF">J4E96_07680</name>
</gene>